<comment type="caution">
    <text evidence="1">The sequence shown here is derived from an EMBL/GenBank/DDBJ whole genome shotgun (WGS) entry which is preliminary data.</text>
</comment>
<dbReference type="Proteomes" id="UP001162992">
    <property type="component" value="Chromosome 8"/>
</dbReference>
<organism evidence="1 2">
    <name type="scientific">Diphasiastrum complanatum</name>
    <name type="common">Issler's clubmoss</name>
    <name type="synonym">Lycopodium complanatum</name>
    <dbReference type="NCBI Taxonomy" id="34168"/>
    <lineage>
        <taxon>Eukaryota</taxon>
        <taxon>Viridiplantae</taxon>
        <taxon>Streptophyta</taxon>
        <taxon>Embryophyta</taxon>
        <taxon>Tracheophyta</taxon>
        <taxon>Lycopodiopsida</taxon>
        <taxon>Lycopodiales</taxon>
        <taxon>Lycopodiaceae</taxon>
        <taxon>Lycopodioideae</taxon>
        <taxon>Diphasiastrum</taxon>
    </lineage>
</organism>
<dbReference type="EMBL" id="CM055099">
    <property type="protein sequence ID" value="KAJ7547042.1"/>
    <property type="molecule type" value="Genomic_DNA"/>
</dbReference>
<name>A0ACC2CYJ5_DIPCM</name>
<reference evidence="2" key="1">
    <citation type="journal article" date="2024" name="Proc. Natl. Acad. Sci. U.S.A.">
        <title>Extraordinary preservation of gene collinearity over three hundred million years revealed in homosporous lycophytes.</title>
        <authorList>
            <person name="Li C."/>
            <person name="Wickell D."/>
            <person name="Kuo L.Y."/>
            <person name="Chen X."/>
            <person name="Nie B."/>
            <person name="Liao X."/>
            <person name="Peng D."/>
            <person name="Ji J."/>
            <person name="Jenkins J."/>
            <person name="Williams M."/>
            <person name="Shu S."/>
            <person name="Plott C."/>
            <person name="Barry K."/>
            <person name="Rajasekar S."/>
            <person name="Grimwood J."/>
            <person name="Han X."/>
            <person name="Sun S."/>
            <person name="Hou Z."/>
            <person name="He W."/>
            <person name="Dai G."/>
            <person name="Sun C."/>
            <person name="Schmutz J."/>
            <person name="Leebens-Mack J.H."/>
            <person name="Li F.W."/>
            <person name="Wang L."/>
        </authorList>
    </citation>
    <scope>NUCLEOTIDE SEQUENCE [LARGE SCALE GENOMIC DNA]</scope>
    <source>
        <strain evidence="2">cv. PW_Plant_1</strain>
    </source>
</reference>
<accession>A0ACC2CYJ5</accession>
<sequence>MPIVRLKLLLWLFAAYILLIVLSSCGCVLSLNLTSIKDSAIHMSTDVRGDEPLLRFHVPTHASGYMSSCSCDAPQKVLKDGSFEVDARNPCEYDLHTAGKVGNGVRSRKLIEQPTTNRSMKVSLKHRDFLNSNISKKDSFRQALQRDGTRMHGIHARVEAKRQANTTPVTASSSAKAHRAERFILESLESTVESGASLGAGEYFVDFFMGSPPRHFSLIIDTGSDLTWVQCSPCDYCYQQEGPLFDPTTSSSYKPISCSASECQLVYPATEENCTQEKPKNCSYSYWYGDHSNTSGTFATETVTISATNKTTLQFKNVMFGCGTANKGLFQGADGLLGLGQGPLSFSSQLKSIIGSKFSYCLVDRDNNMSVSSTLIFGEDKSLSSHPDVQYIPFAKRPEAMDTFYYVKIVHVLVGGETLPIPASTWEIDENGYGGTIFDSGTTLTYLAQPAYEVIKAAFESRISYPRATIMPEVLDVCYNVTGIKDPIFPEFSIVFENNALMHFATTNYFVKPDPDEEVICLTVLGTQPSTISIIGNFQQQNFHIMYDRENLQIKFAPMMCASL</sequence>
<proteinExistence type="predicted"/>
<protein>
    <submittedName>
        <fullName evidence="1">Uncharacterized protein</fullName>
    </submittedName>
</protein>
<evidence type="ECO:0000313" key="1">
    <source>
        <dbReference type="EMBL" id="KAJ7547042.1"/>
    </source>
</evidence>
<evidence type="ECO:0000313" key="2">
    <source>
        <dbReference type="Proteomes" id="UP001162992"/>
    </source>
</evidence>
<gene>
    <name evidence="1" type="ORF">O6H91_08G066400</name>
</gene>
<keyword evidence="2" id="KW-1185">Reference proteome</keyword>